<sequence>MTRFLAEMQTTIVLAGLRAFDGDLDRFVVFTLITRQSSSTPIDGMDVAADPPESRAISINSLAASLSRPFETVRRHVNALIAQEVVARTPSGVVALASGLQRPEMIEMSMTAHDAFVRLVEDLQRFDLPMPPQRNTSAYHPAVGVRAAADIMLAVADNNRGLHQEWINLVLYSTILCANTRSYTYDPVLARRYADQFAVPPDSLRRPLRVSALARTLRLPYATVQRRAEKLVADGRVEKVRGGLRVSEEWLNLPTSVTVSTISYQNIRRILAAATAAGFPIASPEQAYLRGRPAPSVIHERP</sequence>
<dbReference type="RefSeq" id="WP_169313316.1">
    <property type="nucleotide sequence ID" value="NZ_JAWXXV010000001.1"/>
</dbReference>
<name>A0ABU4PJC7_9SPHN</name>
<accession>A0ABU4PJC7</accession>
<comment type="caution">
    <text evidence="1">The sequence shown here is derived from an EMBL/GenBank/DDBJ whole genome shotgun (WGS) entry which is preliminary data.</text>
</comment>
<reference evidence="1 2" key="1">
    <citation type="submission" date="2023-11" db="EMBL/GenBank/DDBJ databases">
        <title>MicrobeMod: A computational toolkit for identifying prokaryotic methylation and restriction-modification with nanopore sequencing.</title>
        <authorList>
            <person name="Crits-Christoph A."/>
            <person name="Kang S.C."/>
            <person name="Lee H."/>
            <person name="Ostrov N."/>
        </authorList>
    </citation>
    <scope>NUCLEOTIDE SEQUENCE [LARGE SCALE GENOMIC DNA]</scope>
    <source>
        <strain evidence="1 2">ATCC 14820</strain>
    </source>
</reference>
<keyword evidence="2" id="KW-1185">Reference proteome</keyword>
<gene>
    <name evidence="1" type="ORF">SIL82_08510</name>
</gene>
<evidence type="ECO:0000313" key="2">
    <source>
        <dbReference type="Proteomes" id="UP001279660"/>
    </source>
</evidence>
<organism evidence="1 2">
    <name type="scientific">Sphingomonas echinoides</name>
    <dbReference type="NCBI Taxonomy" id="59803"/>
    <lineage>
        <taxon>Bacteria</taxon>
        <taxon>Pseudomonadati</taxon>
        <taxon>Pseudomonadota</taxon>
        <taxon>Alphaproteobacteria</taxon>
        <taxon>Sphingomonadales</taxon>
        <taxon>Sphingomonadaceae</taxon>
        <taxon>Sphingomonas</taxon>
    </lineage>
</organism>
<dbReference type="EMBL" id="JAWXXV010000001">
    <property type="protein sequence ID" value="MDX5984303.1"/>
    <property type="molecule type" value="Genomic_DNA"/>
</dbReference>
<proteinExistence type="predicted"/>
<dbReference type="Proteomes" id="UP001279660">
    <property type="component" value="Unassembled WGS sequence"/>
</dbReference>
<protein>
    <submittedName>
        <fullName evidence="1">Uncharacterized protein</fullName>
    </submittedName>
</protein>
<evidence type="ECO:0000313" key="1">
    <source>
        <dbReference type="EMBL" id="MDX5984303.1"/>
    </source>
</evidence>